<protein>
    <recommendedName>
        <fullName evidence="4">LPS export ABC transporter periplasmic protein LptC</fullName>
    </recommendedName>
</protein>
<keyword evidence="1" id="KW-0472">Membrane</keyword>
<dbReference type="OrthoDB" id="9878802at2"/>
<dbReference type="STRING" id="639282.DEFDS_1041"/>
<name>D3PD38_DEFDS</name>
<dbReference type="AlphaFoldDB" id="D3PD38"/>
<organism evidence="2 3">
    <name type="scientific">Deferribacter desulfuricans (strain DSM 14783 / JCM 11476 / NBRC 101012 / SSM1)</name>
    <dbReference type="NCBI Taxonomy" id="639282"/>
    <lineage>
        <taxon>Bacteria</taxon>
        <taxon>Pseudomonadati</taxon>
        <taxon>Deferribacterota</taxon>
        <taxon>Deferribacteres</taxon>
        <taxon>Deferribacterales</taxon>
        <taxon>Deferribacteraceae</taxon>
        <taxon>Deferribacter</taxon>
    </lineage>
</organism>
<keyword evidence="1" id="KW-0812">Transmembrane</keyword>
<dbReference type="GO" id="GO:0015221">
    <property type="term" value="F:lipopolysaccharide transmembrane transporter activity"/>
    <property type="evidence" value="ECO:0007669"/>
    <property type="project" value="InterPro"/>
</dbReference>
<dbReference type="Proteomes" id="UP000001520">
    <property type="component" value="Chromosome"/>
</dbReference>
<gene>
    <name evidence="2" type="ordered locus">DEFDS_1041</name>
</gene>
<evidence type="ECO:0000313" key="2">
    <source>
        <dbReference type="EMBL" id="BAI80511.1"/>
    </source>
</evidence>
<evidence type="ECO:0000313" key="3">
    <source>
        <dbReference type="Proteomes" id="UP000001520"/>
    </source>
</evidence>
<dbReference type="Pfam" id="PF06835">
    <property type="entry name" value="LptC"/>
    <property type="match status" value="1"/>
</dbReference>
<dbReference type="Gene3D" id="2.60.450.10">
    <property type="entry name" value="Lipopolysaccharide (LPS) transport protein A like domain"/>
    <property type="match status" value="1"/>
</dbReference>
<evidence type="ECO:0008006" key="4">
    <source>
        <dbReference type="Google" id="ProtNLM"/>
    </source>
</evidence>
<dbReference type="RefSeq" id="WP_013007758.1">
    <property type="nucleotide sequence ID" value="NC_013939.1"/>
</dbReference>
<keyword evidence="3" id="KW-1185">Reference proteome</keyword>
<dbReference type="NCBIfam" id="TIGR04409">
    <property type="entry name" value="LptC_YrbK"/>
    <property type="match status" value="1"/>
</dbReference>
<dbReference type="InterPro" id="IPR010664">
    <property type="entry name" value="LipoPS_assembly_LptC-rel"/>
</dbReference>
<dbReference type="KEGG" id="ddf:DEFDS_1041"/>
<dbReference type="EMBL" id="AP011529">
    <property type="protein sequence ID" value="BAI80511.1"/>
    <property type="molecule type" value="Genomic_DNA"/>
</dbReference>
<sequence length="180" mass="21130">MGKSFRYLLILIVFVVLISFVNSYFKSKIKYKQLNIKKDVISVKQFEMTKRISDFEFYKISAKEAKYYKNNNRVDLVECDLFYKKGDDELKLQSNKCTYYLEEKVILNGKIVGKFNDISLRTIDEAIGVYRVKTKLLEVDGKLVIEDKKGYIKSNKVIYDYNKNVLKFLGNVEVSYEGVI</sequence>
<evidence type="ECO:0000256" key="1">
    <source>
        <dbReference type="SAM" id="Phobius"/>
    </source>
</evidence>
<feature type="transmembrane region" description="Helical" evidence="1">
    <location>
        <begin position="6"/>
        <end position="25"/>
    </location>
</feature>
<dbReference type="eggNOG" id="COG3117">
    <property type="taxonomic scope" value="Bacteria"/>
</dbReference>
<dbReference type="GO" id="GO:0005886">
    <property type="term" value="C:plasma membrane"/>
    <property type="evidence" value="ECO:0007669"/>
    <property type="project" value="InterPro"/>
</dbReference>
<dbReference type="HOGENOM" id="CLU_1493874_0_0_0"/>
<keyword evidence="1" id="KW-1133">Transmembrane helix</keyword>
<proteinExistence type="predicted"/>
<reference evidence="2 3" key="1">
    <citation type="journal article" date="2010" name="DNA Res.">
        <title>Bacterial lifestyle in a deep-sea hydrothermal vent chimney revealed by the genome sequence of the thermophilic bacterium Deferribacter desulfuricans SSM1.</title>
        <authorList>
            <person name="Takaki Y."/>
            <person name="Shimamura S."/>
            <person name="Nakagawa S."/>
            <person name="Fukuhara Y."/>
            <person name="Horikawa H."/>
            <person name="Ankai A."/>
            <person name="Harada T."/>
            <person name="Hosoyama A."/>
            <person name="Oguchi A."/>
            <person name="Fukui S."/>
            <person name="Fujita N."/>
            <person name="Takami H."/>
            <person name="Takai K."/>
        </authorList>
    </citation>
    <scope>NUCLEOTIDE SEQUENCE [LARGE SCALE GENOMIC DNA]</scope>
    <source>
        <strain evidence="3">DSM 14783 / JCM 11476 / NBRC 101012 / SSM1</strain>
    </source>
</reference>
<dbReference type="InterPro" id="IPR026265">
    <property type="entry name" value="LptC"/>
</dbReference>
<accession>D3PD38</accession>